<evidence type="ECO:0000256" key="1">
    <source>
        <dbReference type="SAM" id="MobiDB-lite"/>
    </source>
</evidence>
<dbReference type="AlphaFoldDB" id="A0AB34JWI2"/>
<protein>
    <recommendedName>
        <fullName evidence="2">Beta-lactamase-related domain-containing protein</fullName>
    </recommendedName>
</protein>
<accession>A0AB34JWI2</accession>
<keyword evidence="4" id="KW-1185">Reference proteome</keyword>
<feature type="region of interest" description="Disordered" evidence="1">
    <location>
        <begin position="1"/>
        <end position="101"/>
    </location>
</feature>
<name>A0AB34JWI2_PRYPA</name>
<dbReference type="InterPro" id="IPR012338">
    <property type="entry name" value="Beta-lactam/transpept-like"/>
</dbReference>
<feature type="region of interest" description="Disordered" evidence="1">
    <location>
        <begin position="114"/>
        <end position="141"/>
    </location>
</feature>
<organism evidence="3 4">
    <name type="scientific">Prymnesium parvum</name>
    <name type="common">Toxic golden alga</name>
    <dbReference type="NCBI Taxonomy" id="97485"/>
    <lineage>
        <taxon>Eukaryota</taxon>
        <taxon>Haptista</taxon>
        <taxon>Haptophyta</taxon>
        <taxon>Prymnesiophyceae</taxon>
        <taxon>Prymnesiales</taxon>
        <taxon>Prymnesiaceae</taxon>
        <taxon>Prymnesium</taxon>
    </lineage>
</organism>
<feature type="compositionally biased region" description="Basic and acidic residues" evidence="1">
    <location>
        <begin position="68"/>
        <end position="77"/>
    </location>
</feature>
<dbReference type="InterPro" id="IPR001466">
    <property type="entry name" value="Beta-lactam-related"/>
</dbReference>
<dbReference type="SUPFAM" id="SSF56601">
    <property type="entry name" value="beta-lactamase/transpeptidase-like"/>
    <property type="match status" value="1"/>
</dbReference>
<evidence type="ECO:0000259" key="2">
    <source>
        <dbReference type="Pfam" id="PF00144"/>
    </source>
</evidence>
<evidence type="ECO:0000313" key="4">
    <source>
        <dbReference type="Proteomes" id="UP001515480"/>
    </source>
</evidence>
<proteinExistence type="predicted"/>
<gene>
    <name evidence="3" type="ORF">AB1Y20_020067</name>
</gene>
<comment type="caution">
    <text evidence="3">The sequence shown here is derived from an EMBL/GenBank/DDBJ whole genome shotgun (WGS) entry which is preliminary data.</text>
</comment>
<dbReference type="Proteomes" id="UP001515480">
    <property type="component" value="Unassembled WGS sequence"/>
</dbReference>
<feature type="domain" description="Beta-lactamase-related" evidence="2">
    <location>
        <begin position="154"/>
        <end position="497"/>
    </location>
</feature>
<dbReference type="Gene3D" id="3.40.710.10">
    <property type="entry name" value="DD-peptidase/beta-lactamase superfamily"/>
    <property type="match status" value="1"/>
</dbReference>
<dbReference type="EMBL" id="JBGBPQ010000004">
    <property type="protein sequence ID" value="KAL1525197.1"/>
    <property type="molecule type" value="Genomic_DNA"/>
</dbReference>
<dbReference type="PANTHER" id="PTHR43283">
    <property type="entry name" value="BETA-LACTAMASE-RELATED"/>
    <property type="match status" value="1"/>
</dbReference>
<dbReference type="Pfam" id="PF00144">
    <property type="entry name" value="Beta-lactamase"/>
    <property type="match status" value="1"/>
</dbReference>
<reference evidence="3 4" key="1">
    <citation type="journal article" date="2024" name="Science">
        <title>Giant polyketide synthase enzymes in the biosynthesis of giant marine polyether toxins.</title>
        <authorList>
            <person name="Fallon T.R."/>
            <person name="Shende V.V."/>
            <person name="Wierzbicki I.H."/>
            <person name="Pendleton A.L."/>
            <person name="Watervoot N.F."/>
            <person name="Auber R.P."/>
            <person name="Gonzalez D.J."/>
            <person name="Wisecaver J.H."/>
            <person name="Moore B.S."/>
        </authorList>
    </citation>
    <scope>NUCLEOTIDE SEQUENCE [LARGE SCALE GENOMIC DNA]</scope>
    <source>
        <strain evidence="3 4">12B1</strain>
    </source>
</reference>
<evidence type="ECO:0000313" key="3">
    <source>
        <dbReference type="EMBL" id="KAL1525197.1"/>
    </source>
</evidence>
<dbReference type="InterPro" id="IPR050789">
    <property type="entry name" value="Diverse_Enzym_Activities"/>
</dbReference>
<sequence>MAQALSSWLHEKLSRRRSRAIAWPDTERKGRRSSTPSSRPEQVLAMRAEVVRRYTAPEPDSELAHYSYRGESEKSDDAIDELPSGGSRASSPRILPLRSPKDKLLHCGGKVAPCTPPRTEYEPHATLEPNASRKSAAPSGTDVAAPTLVKTRGVIEAYIAQGLCVGAQVSTKVEGKEQHDLVVGEVRENVPMQKDVLMHMMSTTKVVGVVAIGQLLDRKLITINDRVAKHIPEFGKFGKELIRIEHLLTHTAGIPYADAAMWTKLHMTDEVLRVIYDSKLEHGWQPGRKAGYHAYSAWFLLGEIVRRVDGRPFEQYAMEEIFKPLGMTDTHVGMSHEQFIKYSDAGLIAELWTRNAQGATVGTASTFTSEAEVTGCVPGANGRGPACQWLRLFEMLLREGVGRDGVRLLNASTVKKLTRRFRVGMYDIVQGIQCDWTLGLFVGSSVVGPHASPDSYGHGGSQSSLGWCDPLHKLSAVIVCNTRPGPKIHHERAVRIATAIYEDLGLAGNGNDSVTKQQE</sequence>